<proteinExistence type="predicted"/>
<keyword evidence="4" id="KW-1185">Reference proteome</keyword>
<dbReference type="OrthoDB" id="9982470at2"/>
<evidence type="ECO:0000313" key="3">
    <source>
        <dbReference type="EMBL" id="SKA75108.1"/>
    </source>
</evidence>
<dbReference type="InterPro" id="IPR027268">
    <property type="entry name" value="Peptidase_M4/M1_CTD_sf"/>
</dbReference>
<dbReference type="EMBL" id="FUXU01000204">
    <property type="protein sequence ID" value="SKA75108.1"/>
    <property type="molecule type" value="Genomic_DNA"/>
</dbReference>
<gene>
    <name evidence="3" type="ORF">SAMN02745132_04879</name>
</gene>
<dbReference type="Gene3D" id="1.10.390.10">
    <property type="entry name" value="Neutral Protease Domain 2"/>
    <property type="match status" value="1"/>
</dbReference>
<dbReference type="SUPFAM" id="SSF55486">
    <property type="entry name" value="Metalloproteases ('zincins'), catalytic domain"/>
    <property type="match status" value="1"/>
</dbReference>
<sequence>MMRKIALSAMLLSFGSMAGTSAEQLPSNDDLTGAIDEKHAAYSRFSSDDGSDDGSVGSYIIAADFKKKNGFCYAENNKLKTTLILGGGEGQAKFHCGDEWILSGNDSQNYTLSAYTTLSKVLQLHQSNFGIDLFNTQAKLRHSHTQLIANSSYLPKDDSFIIYTADVGFYGSAYVDITTMAHEAGHKDTAFLLRNEDGSLFYEALKEGIADLYAVTLHNLYRAENGENTISWLIVLNQTDQRSSRALRSLNNPSNDYPASGNKHASEESKDKTPYQNAGDLRFLFYKMANRTFNYDPQASKSSQILELYKTFKAASVQLGKNSSRQDYLSALQTSLSSSPLSNIDYTDDFKSVGWL</sequence>
<organism evidence="3 4">
    <name type="scientific">Enterovibrio nigricans DSM 22720</name>
    <dbReference type="NCBI Taxonomy" id="1121868"/>
    <lineage>
        <taxon>Bacteria</taxon>
        <taxon>Pseudomonadati</taxon>
        <taxon>Pseudomonadota</taxon>
        <taxon>Gammaproteobacteria</taxon>
        <taxon>Vibrionales</taxon>
        <taxon>Vibrionaceae</taxon>
        <taxon>Enterovibrio</taxon>
    </lineage>
</organism>
<evidence type="ECO:0000313" key="4">
    <source>
        <dbReference type="Proteomes" id="UP000190162"/>
    </source>
</evidence>
<dbReference type="Proteomes" id="UP000190162">
    <property type="component" value="Unassembled WGS sequence"/>
</dbReference>
<evidence type="ECO:0000256" key="2">
    <source>
        <dbReference type="SAM" id="SignalP"/>
    </source>
</evidence>
<evidence type="ECO:0000256" key="1">
    <source>
        <dbReference type="SAM" id="MobiDB-lite"/>
    </source>
</evidence>
<dbReference type="AlphaFoldDB" id="A0A1T4WDL9"/>
<name>A0A1T4WDL9_9GAMM</name>
<feature type="compositionally biased region" description="Basic and acidic residues" evidence="1">
    <location>
        <begin position="264"/>
        <end position="273"/>
    </location>
</feature>
<accession>A0A1T4WDL9</accession>
<dbReference type="RefSeq" id="WP_078754824.1">
    <property type="nucleotide sequence ID" value="NZ_FUXU01000204.1"/>
</dbReference>
<feature type="compositionally biased region" description="Polar residues" evidence="1">
    <location>
        <begin position="248"/>
        <end position="257"/>
    </location>
</feature>
<protein>
    <submittedName>
        <fullName evidence="3">Uncharacterized protein</fullName>
    </submittedName>
</protein>
<reference evidence="4" key="1">
    <citation type="submission" date="2017-02" db="EMBL/GenBank/DDBJ databases">
        <authorList>
            <person name="Varghese N."/>
            <person name="Submissions S."/>
        </authorList>
    </citation>
    <scope>NUCLEOTIDE SEQUENCE [LARGE SCALE GENOMIC DNA]</scope>
    <source>
        <strain evidence="4">DSM 22720</strain>
    </source>
</reference>
<keyword evidence="2" id="KW-0732">Signal</keyword>
<feature type="chain" id="PRO_5010554652" evidence="2">
    <location>
        <begin position="19"/>
        <end position="356"/>
    </location>
</feature>
<feature type="signal peptide" evidence="2">
    <location>
        <begin position="1"/>
        <end position="18"/>
    </location>
</feature>
<feature type="region of interest" description="Disordered" evidence="1">
    <location>
        <begin position="248"/>
        <end position="275"/>
    </location>
</feature>